<dbReference type="InterPro" id="IPR003593">
    <property type="entry name" value="AAA+_ATPase"/>
</dbReference>
<dbReference type="SUPFAM" id="SSF52540">
    <property type="entry name" value="P-loop containing nucleoside triphosphate hydrolases"/>
    <property type="match status" value="1"/>
</dbReference>
<comment type="caution">
    <text evidence="5">The sequence shown here is derived from an EMBL/GenBank/DDBJ whole genome shotgun (WGS) entry which is preliminary data.</text>
</comment>
<dbReference type="Gene3D" id="3.40.50.300">
    <property type="entry name" value="P-loop containing nucleotide triphosphate hydrolases"/>
    <property type="match status" value="1"/>
</dbReference>
<keyword evidence="2" id="KW-0547">Nucleotide-binding</keyword>
<dbReference type="InterPro" id="IPR027417">
    <property type="entry name" value="P-loop_NTPase"/>
</dbReference>
<feature type="domain" description="ABC transporter" evidence="4">
    <location>
        <begin position="5"/>
        <end position="219"/>
    </location>
</feature>
<protein>
    <submittedName>
        <fullName evidence="5">ATP-binding cassette domain-containing protein</fullName>
    </submittedName>
</protein>
<evidence type="ECO:0000256" key="1">
    <source>
        <dbReference type="ARBA" id="ARBA00022448"/>
    </source>
</evidence>
<evidence type="ECO:0000256" key="2">
    <source>
        <dbReference type="ARBA" id="ARBA00022741"/>
    </source>
</evidence>
<evidence type="ECO:0000313" key="6">
    <source>
        <dbReference type="Proteomes" id="UP001597459"/>
    </source>
</evidence>
<gene>
    <name evidence="5" type="ORF">ACFSTE_00805</name>
</gene>
<dbReference type="GO" id="GO:0005524">
    <property type="term" value="F:ATP binding"/>
    <property type="evidence" value="ECO:0007669"/>
    <property type="project" value="UniProtKB-KW"/>
</dbReference>
<dbReference type="PANTHER" id="PTHR42939">
    <property type="entry name" value="ABC TRANSPORTER ATP-BINDING PROTEIN ALBC-RELATED"/>
    <property type="match status" value="1"/>
</dbReference>
<reference evidence="6" key="1">
    <citation type="journal article" date="2019" name="Int. J. Syst. Evol. Microbiol.">
        <title>The Global Catalogue of Microorganisms (GCM) 10K type strain sequencing project: providing services to taxonomists for standard genome sequencing and annotation.</title>
        <authorList>
            <consortium name="The Broad Institute Genomics Platform"/>
            <consortium name="The Broad Institute Genome Sequencing Center for Infectious Disease"/>
            <person name="Wu L."/>
            <person name="Ma J."/>
        </authorList>
    </citation>
    <scope>NUCLEOTIDE SEQUENCE [LARGE SCALE GENOMIC DNA]</scope>
    <source>
        <strain evidence="6">KCTC 42423</strain>
    </source>
</reference>
<accession>A0ABW5N2G9</accession>
<keyword evidence="6" id="KW-1185">Reference proteome</keyword>
<dbReference type="Pfam" id="PF00005">
    <property type="entry name" value="ABC_tran"/>
    <property type="match status" value="1"/>
</dbReference>
<name>A0ABW5N2G9_9FLAO</name>
<dbReference type="PROSITE" id="PS50893">
    <property type="entry name" value="ABC_TRANSPORTER_2"/>
    <property type="match status" value="1"/>
</dbReference>
<dbReference type="InterPro" id="IPR003439">
    <property type="entry name" value="ABC_transporter-like_ATP-bd"/>
</dbReference>
<dbReference type="SMART" id="SM00382">
    <property type="entry name" value="AAA"/>
    <property type="match status" value="1"/>
</dbReference>
<dbReference type="Proteomes" id="UP001597459">
    <property type="component" value="Unassembled WGS sequence"/>
</dbReference>
<dbReference type="PANTHER" id="PTHR42939:SF1">
    <property type="entry name" value="ABC TRANSPORTER ATP-BINDING PROTEIN ALBC-RELATED"/>
    <property type="match status" value="1"/>
</dbReference>
<keyword evidence="1" id="KW-0813">Transport</keyword>
<dbReference type="RefSeq" id="WP_378257954.1">
    <property type="nucleotide sequence ID" value="NZ_JBHSJV010000001.1"/>
</dbReference>
<evidence type="ECO:0000256" key="3">
    <source>
        <dbReference type="ARBA" id="ARBA00022840"/>
    </source>
</evidence>
<sequence>MNQALFIGGMHKSFNRVPILENISLWCYSGEIIGLFGRNGSGKSTLLKCIYGVIKKDEGQVLIDGKRMTFQKIIREKKIGYLPQNSFLPKEKSVRDLIPLFFPEEAKQDAIFYAPGVHKLEKTRVGKLSLGALRYLEVLFLMNCDHPFLMLDEPFSMIQPLYKERIKELLLSAKKEKGIIITDHYYEDVLTISDRNILVKDRKLIPINSADDLKIAGYLR</sequence>
<keyword evidence="3 5" id="KW-0067">ATP-binding</keyword>
<proteinExistence type="predicted"/>
<dbReference type="EMBL" id="JBHULX010000001">
    <property type="protein sequence ID" value="MFD2589348.1"/>
    <property type="molecule type" value="Genomic_DNA"/>
</dbReference>
<dbReference type="InterPro" id="IPR051782">
    <property type="entry name" value="ABC_Transporter_VariousFunc"/>
</dbReference>
<organism evidence="5 6">
    <name type="scientific">Aquimarina hainanensis</name>
    <dbReference type="NCBI Taxonomy" id="1578017"/>
    <lineage>
        <taxon>Bacteria</taxon>
        <taxon>Pseudomonadati</taxon>
        <taxon>Bacteroidota</taxon>
        <taxon>Flavobacteriia</taxon>
        <taxon>Flavobacteriales</taxon>
        <taxon>Flavobacteriaceae</taxon>
        <taxon>Aquimarina</taxon>
    </lineage>
</organism>
<evidence type="ECO:0000259" key="4">
    <source>
        <dbReference type="PROSITE" id="PS50893"/>
    </source>
</evidence>
<evidence type="ECO:0000313" key="5">
    <source>
        <dbReference type="EMBL" id="MFD2589348.1"/>
    </source>
</evidence>